<feature type="domain" description="Peptidase M16 N-terminal" evidence="3">
    <location>
        <begin position="492"/>
        <end position="609"/>
    </location>
</feature>
<dbReference type="EMBL" id="CP016268">
    <property type="protein sequence ID" value="ANO50230.1"/>
    <property type="molecule type" value="Genomic_DNA"/>
</dbReference>
<keyword evidence="6" id="KW-1185">Reference proteome</keyword>
<evidence type="ECO:0000256" key="2">
    <source>
        <dbReference type="SAM" id="SignalP"/>
    </source>
</evidence>
<evidence type="ECO:0000259" key="3">
    <source>
        <dbReference type="Pfam" id="PF00675"/>
    </source>
</evidence>
<dbReference type="RefSeq" id="WP_068612433.1">
    <property type="nucleotide sequence ID" value="NZ_CP016268.1"/>
</dbReference>
<feature type="domain" description="Peptidase M16 N-terminal" evidence="3">
    <location>
        <begin position="45"/>
        <end position="167"/>
    </location>
</feature>
<dbReference type="AlphaFoldDB" id="A0A193LCG9"/>
<dbReference type="STRING" id="1548547.BA177_02455"/>
<dbReference type="GO" id="GO:0046872">
    <property type="term" value="F:metal ion binding"/>
    <property type="evidence" value="ECO:0007669"/>
    <property type="project" value="InterPro"/>
</dbReference>
<dbReference type="Proteomes" id="UP000092695">
    <property type="component" value="Chromosome"/>
</dbReference>
<feature type="domain" description="Peptidase M16 C-terminal" evidence="4">
    <location>
        <begin position="200"/>
        <end position="376"/>
    </location>
</feature>
<dbReference type="PANTHER" id="PTHR11851:SF49">
    <property type="entry name" value="MITOCHONDRIAL-PROCESSING PEPTIDASE SUBUNIT ALPHA"/>
    <property type="match status" value="1"/>
</dbReference>
<feature type="domain" description="Peptidase M16 C-terminal" evidence="4">
    <location>
        <begin position="642"/>
        <end position="819"/>
    </location>
</feature>
<organism evidence="5 6">
    <name type="scientific">Woeseia oceani</name>
    <dbReference type="NCBI Taxonomy" id="1548547"/>
    <lineage>
        <taxon>Bacteria</taxon>
        <taxon>Pseudomonadati</taxon>
        <taxon>Pseudomonadota</taxon>
        <taxon>Gammaproteobacteria</taxon>
        <taxon>Woeseiales</taxon>
        <taxon>Woeseiaceae</taxon>
        <taxon>Woeseia</taxon>
    </lineage>
</organism>
<evidence type="ECO:0000256" key="1">
    <source>
        <dbReference type="ARBA" id="ARBA00007261"/>
    </source>
</evidence>
<comment type="similarity">
    <text evidence="1">Belongs to the peptidase M16 family.</text>
</comment>
<accession>A0A193LCG9</accession>
<protein>
    <submittedName>
        <fullName evidence="5">Peptidase M16</fullName>
    </submittedName>
</protein>
<feature type="signal peptide" evidence="2">
    <location>
        <begin position="1"/>
        <end position="25"/>
    </location>
</feature>
<dbReference type="InterPro" id="IPR050361">
    <property type="entry name" value="MPP/UQCRC_Complex"/>
</dbReference>
<dbReference type="InterPro" id="IPR011765">
    <property type="entry name" value="Pept_M16_N"/>
</dbReference>
<dbReference type="SUPFAM" id="SSF63411">
    <property type="entry name" value="LuxS/MPP-like metallohydrolase"/>
    <property type="match status" value="4"/>
</dbReference>
<keyword evidence="2" id="KW-0732">Signal</keyword>
<dbReference type="OrthoDB" id="9811314at2"/>
<dbReference type="PANTHER" id="PTHR11851">
    <property type="entry name" value="METALLOPROTEASE"/>
    <property type="match status" value="1"/>
</dbReference>
<dbReference type="KEGG" id="woc:BA177_02455"/>
<dbReference type="Pfam" id="PF05193">
    <property type="entry name" value="Peptidase_M16_C"/>
    <property type="match status" value="2"/>
</dbReference>
<sequence length="912" mass="101385">MKLSTVIRPFSLTLVCTALCAAAVAAGNVEIDYTEYTLDNGLRLIVHEDHKAPIVAVNLWYHVGSKDEKRGKTGFAHLFEHLMFNGSENYNDEYFKPFEQVGATSMNGTTYFDRTNYFQNVPTTALDMALWMESDRMGHLLGVITQDRLDEQRGVVQNEKRQGDNQPYGATQYRLLSGIFPSDHPYSWSTIGSMEDLNAATVEDVHEWFKTYYGPNNAVLVIAGDVNPDDVRQKVETYFGDIPPGPPLTRYQRWTVQLQEDKREEIQDRVPQARLYKAWGAPEFRAEDADLLQLADAVLTSGKTSRLYQRLVYEDQIATDVGSYQFAGDIGGFYYIQASAQPGGDLDAVELAINEEVARFLADGPSREELERVTTQIKSSLVRGLERVGGFGGKSDILAENAVYTGDPGFYATSLTRLDNATPDSVRDAARRWLQAGTYTLEVHPFPELSANNTGADRSAVPQPDSFPDVSFTEFERGNLSNGLELIVARRDAIPVVNFSLQFDAGYASDQFAEPGTASLAMAMLDEGTRRRDALQISEETAKLGARIGAGSGIDSASVSLSALKENLDDSLDLYADIILNPAFPAAELERLRKLRLAQIQQEKTRPVTLALRVFPSLLYGDDHAYSLPLTGSGTEESVARIQRDTLVNWHKTWFKPNNGTLIVVGDTTMAEIRPKLERLFSRWQPGDVPRKNIANVALHDKPQVFLIDRPGADQSIIFAGNIAPGAGTGNEIAIEAMNDIVGGQFTARLNMNLREDKHWAYGSYSFLYDTRGQRPFIAYAQVQTDKTMESMAEIQGELSSFLGERPAEAEELDKVKANNTLSLPGRWETAAAVLRDINEIVTFDLDDDYWDTYADRVRNLSIAEVNEAANAIIKPDNLVWVVVGDRAKVEERIRELELGEIIQLDTDGNTL</sequence>
<reference evidence="5 6" key="1">
    <citation type="submission" date="2016-06" db="EMBL/GenBank/DDBJ databases">
        <title>Complete genome sequence of a deep-branching marine Gamma Proteobacterium Woeseia oceani type strain XK5.</title>
        <authorList>
            <person name="Mu D."/>
            <person name="Du Z."/>
        </authorList>
    </citation>
    <scope>NUCLEOTIDE SEQUENCE [LARGE SCALE GENOMIC DNA]</scope>
    <source>
        <strain evidence="5 6">XK5</strain>
    </source>
</reference>
<name>A0A193LCG9_9GAMM</name>
<proteinExistence type="inferred from homology"/>
<dbReference type="Pfam" id="PF00675">
    <property type="entry name" value="Peptidase_M16"/>
    <property type="match status" value="2"/>
</dbReference>
<evidence type="ECO:0000313" key="5">
    <source>
        <dbReference type="EMBL" id="ANO50230.1"/>
    </source>
</evidence>
<evidence type="ECO:0000259" key="4">
    <source>
        <dbReference type="Pfam" id="PF05193"/>
    </source>
</evidence>
<dbReference type="Gene3D" id="3.30.830.10">
    <property type="entry name" value="Metalloenzyme, LuxS/M16 peptidase-like"/>
    <property type="match status" value="4"/>
</dbReference>
<gene>
    <name evidence="5" type="ORF">BA177_02455</name>
</gene>
<feature type="chain" id="PRO_5008260036" evidence="2">
    <location>
        <begin position="26"/>
        <end position="912"/>
    </location>
</feature>
<evidence type="ECO:0000313" key="6">
    <source>
        <dbReference type="Proteomes" id="UP000092695"/>
    </source>
</evidence>
<dbReference type="InterPro" id="IPR011249">
    <property type="entry name" value="Metalloenz_LuxS/M16"/>
</dbReference>
<dbReference type="InterPro" id="IPR007863">
    <property type="entry name" value="Peptidase_M16_C"/>
</dbReference>